<feature type="domain" description="AAA+ ATPase" evidence="1">
    <location>
        <begin position="19"/>
        <end position="270"/>
    </location>
</feature>
<dbReference type="InterPro" id="IPR010285">
    <property type="entry name" value="DNA_helicase_pif1-like_DEAD"/>
</dbReference>
<keyword evidence="3" id="KW-1185">Reference proteome</keyword>
<evidence type="ECO:0000313" key="2">
    <source>
        <dbReference type="EMBL" id="NPD92786.1"/>
    </source>
</evidence>
<dbReference type="Pfam" id="PF05970">
    <property type="entry name" value="PIF1"/>
    <property type="match status" value="1"/>
</dbReference>
<reference evidence="2 3" key="1">
    <citation type="submission" date="2020-05" db="EMBL/GenBank/DDBJ databases">
        <title>Distinct polysaccharide utilization as determinants for interspecies competition between intestinal Prevotella spp.</title>
        <authorList>
            <person name="Galvez E.J.C."/>
            <person name="Iljazovic A."/>
            <person name="Strowig T."/>
        </authorList>
    </citation>
    <scope>NUCLEOTIDE SEQUENCE [LARGE SCALE GENOMIC DNA]</scope>
    <source>
        <strain evidence="2 3">PMUR</strain>
    </source>
</reference>
<dbReference type="InterPro" id="IPR051055">
    <property type="entry name" value="PIF1_helicase"/>
</dbReference>
<dbReference type="Proteomes" id="UP000714420">
    <property type="component" value="Unassembled WGS sequence"/>
</dbReference>
<dbReference type="SMART" id="SM00382">
    <property type="entry name" value="AAA"/>
    <property type="match status" value="1"/>
</dbReference>
<organism evidence="2 3">
    <name type="scientific">Xylanibacter muris</name>
    <dbReference type="NCBI Taxonomy" id="2736290"/>
    <lineage>
        <taxon>Bacteria</taxon>
        <taxon>Pseudomonadati</taxon>
        <taxon>Bacteroidota</taxon>
        <taxon>Bacteroidia</taxon>
        <taxon>Bacteroidales</taxon>
        <taxon>Prevotellaceae</taxon>
        <taxon>Xylanibacter</taxon>
    </lineage>
</organism>
<dbReference type="SUPFAM" id="SSF46689">
    <property type="entry name" value="Homeodomain-like"/>
    <property type="match status" value="1"/>
</dbReference>
<comment type="caution">
    <text evidence="2">The sequence shown here is derived from an EMBL/GenBank/DDBJ whole genome shotgun (WGS) entry which is preliminary data.</text>
</comment>
<dbReference type="InterPro" id="IPR009057">
    <property type="entry name" value="Homeodomain-like_sf"/>
</dbReference>
<dbReference type="SUPFAM" id="SSF52540">
    <property type="entry name" value="P-loop containing nucleoside triphosphate hydrolases"/>
    <property type="match status" value="2"/>
</dbReference>
<sequence>MTTHDNPELQRAWQIIESTGTNLFLTGKAGTGKTTFLRKLKELSPKRMIVVAPTGIAAINANGMTIHSFFQLPLAPFIPETTFNTKQNHYRFSKQKIDIIRSIDLLVIDEISMVRADLLDAIDSVLRQYRKNSNPFGGVQLLLIGDLQQLAPVVKDSEQELLSQYYETTYFFGSHALRKTDYVTIELKTVYRQSDSRFLSILNKVRENKVDRQTLEELNKRYVPDISLYDDRKYIRLTTHNRQAQETNNRKLDELPGKAFTFKATIEDDFPEYSYPTDMIITLKKGAQVMFVKNDTSGEKRYYNGMLGEVCEINDKGFSVKSKDTGDIIEVGLEEWANCKYALDKDTKEITEIVEGVFRQYPVKLAWAITIHKSQGLTFSHAIIDIQNSFAHGQTYVALSRCKSLEGLVLSSPISVHAIINDSSIKTFTDEMEKRTPGEDDFLIMQRQYYVRLLDDLFGFHDIYSALDTITRLLNGHFVKNYPLLANKYREQTVVFHNVITDVARKFHLQYEQMATACENYSENQTIAERINKGALYFLKNIRPLEDFIRQTNVETGNKELRKRYTEAMNNLRGCLRIKTRLLEYVTEYGFSITAYLKQKAVITLGQEDNGNKKEKKEKKPKIKKIPTREISLKLYKEGKSIYEIAKERSLTAGTILGHLGKYIETGEVRADELVPKEHIERIVHFLRGKNPEDLSYREIRDGIGEDIQYNEIQIVSDAILSGHI</sequence>
<dbReference type="InterPro" id="IPR003593">
    <property type="entry name" value="AAA+_ATPase"/>
</dbReference>
<proteinExistence type="predicted"/>
<dbReference type="Gene3D" id="3.40.50.300">
    <property type="entry name" value="P-loop containing nucleotide triphosphate hydrolases"/>
    <property type="match status" value="2"/>
</dbReference>
<dbReference type="Pfam" id="PF14493">
    <property type="entry name" value="HTH_40"/>
    <property type="match status" value="1"/>
</dbReference>
<evidence type="ECO:0000313" key="3">
    <source>
        <dbReference type="Proteomes" id="UP000714420"/>
    </source>
</evidence>
<dbReference type="InterPro" id="IPR029491">
    <property type="entry name" value="Helicase_HTH"/>
</dbReference>
<gene>
    <name evidence="2" type="ORF">HPS56_10615</name>
</gene>
<name>A0ABX2AS57_9BACT</name>
<dbReference type="InterPro" id="IPR027417">
    <property type="entry name" value="P-loop_NTPase"/>
</dbReference>
<accession>A0ABX2AS57</accession>
<dbReference type="PANTHER" id="PTHR47642">
    <property type="entry name" value="ATP-DEPENDENT DNA HELICASE"/>
    <property type="match status" value="1"/>
</dbReference>
<dbReference type="RefSeq" id="WP_172276287.1">
    <property type="nucleotide sequence ID" value="NZ_CASGMU010000011.1"/>
</dbReference>
<dbReference type="EMBL" id="JABKKF010000011">
    <property type="protein sequence ID" value="NPD92786.1"/>
    <property type="molecule type" value="Genomic_DNA"/>
</dbReference>
<dbReference type="CDD" id="cd18809">
    <property type="entry name" value="SF1_C_RecD"/>
    <property type="match status" value="1"/>
</dbReference>
<protein>
    <submittedName>
        <fullName evidence="2">AAA family ATPase</fullName>
    </submittedName>
</protein>
<evidence type="ECO:0000259" key="1">
    <source>
        <dbReference type="SMART" id="SM00382"/>
    </source>
</evidence>